<feature type="binding site" evidence="5 7">
    <location>
        <position position="153"/>
    </location>
    <ligand>
        <name>Mn(2+)</name>
        <dbReference type="ChEBI" id="CHEBI:29035"/>
        <label>1</label>
    </ligand>
</feature>
<dbReference type="InterPro" id="IPR006035">
    <property type="entry name" value="Ureohydrolase"/>
</dbReference>
<feature type="binding site" evidence="5">
    <location>
        <position position="246"/>
    </location>
    <ligand>
        <name>Mn(2+)</name>
        <dbReference type="ChEBI" id="CHEBI:29035"/>
        <label>2</label>
    </ligand>
</feature>
<feature type="binding site" evidence="7">
    <location>
        <position position="155"/>
    </location>
    <ligand>
        <name>Mn(2+)</name>
        <dbReference type="ChEBI" id="CHEBI:29035"/>
        <label>1</label>
    </ligand>
</feature>
<dbReference type="HAMAP" id="MF_00737">
    <property type="entry name" value="Formimidoylglutam"/>
    <property type="match status" value="1"/>
</dbReference>
<dbReference type="GO" id="GO:0019556">
    <property type="term" value="P:L-histidine catabolic process to glutamate and formamide"/>
    <property type="evidence" value="ECO:0007669"/>
    <property type="project" value="UniProtKB-UniRule"/>
</dbReference>
<dbReference type="SUPFAM" id="SSF52768">
    <property type="entry name" value="Arginase/deacetylase"/>
    <property type="match status" value="1"/>
</dbReference>
<feature type="binding site" evidence="5">
    <location>
        <position position="155"/>
    </location>
    <ligand>
        <name>Mn(2+)</name>
        <dbReference type="ChEBI" id="CHEBI:29035"/>
        <label>2</label>
    </ligand>
</feature>
<evidence type="ECO:0000256" key="6">
    <source>
        <dbReference type="NCBIfam" id="TIGR01227"/>
    </source>
</evidence>
<dbReference type="InterPro" id="IPR023696">
    <property type="entry name" value="Ureohydrolase_dom_sf"/>
</dbReference>
<organism evidence="10 11">
    <name type="scientific">Caballeronia arationis</name>
    <dbReference type="NCBI Taxonomy" id="1777142"/>
    <lineage>
        <taxon>Bacteria</taxon>
        <taxon>Pseudomonadati</taxon>
        <taxon>Pseudomonadota</taxon>
        <taxon>Betaproteobacteria</taxon>
        <taxon>Burkholderiales</taxon>
        <taxon>Burkholderiaceae</taxon>
        <taxon>Caballeronia</taxon>
    </lineage>
</organism>
<dbReference type="PIRSF" id="PIRSF036979">
    <property type="entry name" value="Arginase"/>
    <property type="match status" value="1"/>
</dbReference>
<feature type="binding site" evidence="5 7">
    <location>
        <position position="157"/>
    </location>
    <ligand>
        <name>Mn(2+)</name>
        <dbReference type="ChEBI" id="CHEBI:29035"/>
        <label>1</label>
    </ligand>
</feature>
<dbReference type="EC" id="3.5.3.8" evidence="5 6"/>
<dbReference type="GO" id="GO:0050415">
    <property type="term" value="F:formimidoylglutamase activity"/>
    <property type="evidence" value="ECO:0007669"/>
    <property type="project" value="UniProtKB-UniRule"/>
</dbReference>
<evidence type="ECO:0000256" key="2">
    <source>
        <dbReference type="ARBA" id="ARBA00022801"/>
    </source>
</evidence>
<comment type="function">
    <text evidence="5">Catalyzes the conversion of N-formimidoyl-L-glutamate to L-glutamate and formamide.</text>
</comment>
<comment type="similarity">
    <text evidence="5 8">Belongs to the arginase family.</text>
</comment>
<evidence type="ECO:0000256" key="4">
    <source>
        <dbReference type="ARBA" id="ARBA00023211"/>
    </source>
</evidence>
<dbReference type="Pfam" id="PF00491">
    <property type="entry name" value="Arginase"/>
    <property type="match status" value="1"/>
</dbReference>
<comment type="catalytic activity">
    <reaction evidence="5">
        <text>N-formimidoyl-L-glutamate + H2O = formamide + L-glutamate</text>
        <dbReference type="Rhea" id="RHEA:22492"/>
        <dbReference type="ChEBI" id="CHEBI:15377"/>
        <dbReference type="ChEBI" id="CHEBI:16397"/>
        <dbReference type="ChEBI" id="CHEBI:29985"/>
        <dbReference type="ChEBI" id="CHEBI:58928"/>
        <dbReference type="EC" id="3.5.3.8"/>
    </reaction>
</comment>
<name>A0A7Z7N196_9BURK</name>
<dbReference type="GO" id="GO:0030145">
    <property type="term" value="F:manganese ion binding"/>
    <property type="evidence" value="ECO:0007669"/>
    <property type="project" value="UniProtKB-UniRule"/>
</dbReference>
<dbReference type="UniPathway" id="UPA00379">
    <property type="reaction ID" value="UER00552"/>
</dbReference>
<evidence type="ECO:0000256" key="7">
    <source>
        <dbReference type="PIRSR" id="PIRSR036979-1"/>
    </source>
</evidence>
<comment type="pathway">
    <text evidence="5">Amino-acid degradation; L-histidine degradation into L-glutamate; L-glutamate from N-formimidoyl-L-glutamate (hydrolase route): step 1/1.</text>
</comment>
<protein>
    <recommendedName>
        <fullName evidence="5 6">Formimidoylglutamase</fullName>
        <ecNumber evidence="5 6">3.5.3.8</ecNumber>
    </recommendedName>
    <alternativeName>
        <fullName evidence="5">Formiminoglutamase</fullName>
    </alternativeName>
    <alternativeName>
        <fullName evidence="5">Formiminoglutamate hydrolase</fullName>
    </alternativeName>
</protein>
<dbReference type="GO" id="GO:0033389">
    <property type="term" value="P:putrescine biosynthetic process from arginine, via agmatine"/>
    <property type="evidence" value="ECO:0007669"/>
    <property type="project" value="TreeGrafter"/>
</dbReference>
<evidence type="ECO:0000256" key="5">
    <source>
        <dbReference type="HAMAP-Rule" id="MF_00737"/>
    </source>
</evidence>
<feature type="binding site" evidence="7">
    <location>
        <position position="246"/>
    </location>
    <ligand>
        <name>Mn(2+)</name>
        <dbReference type="ChEBI" id="CHEBI:29035"/>
        <label>1</label>
    </ligand>
</feature>
<keyword evidence="4 5" id="KW-0464">Manganese</keyword>
<dbReference type="NCBIfam" id="TIGR01227">
    <property type="entry name" value="hutG"/>
    <property type="match status" value="1"/>
</dbReference>
<feature type="binding site" evidence="5 7">
    <location>
        <position position="125"/>
    </location>
    <ligand>
        <name>Mn(2+)</name>
        <dbReference type="ChEBI" id="CHEBI:29035"/>
        <label>1</label>
    </ligand>
</feature>
<dbReference type="PRINTS" id="PR00116">
    <property type="entry name" value="ARGINASE"/>
</dbReference>
<proteinExistence type="inferred from homology"/>
<evidence type="ECO:0000256" key="3">
    <source>
        <dbReference type="ARBA" id="ARBA00022808"/>
    </source>
</evidence>
<gene>
    <name evidence="5" type="primary">hutG</name>
    <name evidence="10" type="ORF">SAMN05446927_0747</name>
</gene>
<evidence type="ECO:0000313" key="10">
    <source>
        <dbReference type="EMBL" id="SOE54001.1"/>
    </source>
</evidence>
<keyword evidence="11" id="KW-1185">Reference proteome</keyword>
<dbReference type="EMBL" id="OCSU01000001">
    <property type="protein sequence ID" value="SOE54001.1"/>
    <property type="molecule type" value="Genomic_DNA"/>
</dbReference>
<evidence type="ECO:0000256" key="8">
    <source>
        <dbReference type="PROSITE-ProRule" id="PRU00742"/>
    </source>
</evidence>
<dbReference type="PROSITE" id="PS51409">
    <property type="entry name" value="ARGINASE_2"/>
    <property type="match status" value="1"/>
</dbReference>
<sequence length="312" mass="33591">MRVLFDQNVWHGRSDSREPGDTRRVFNQILPFANGARVDEAPVIIGFCSDEGVRRNQGRVGAEHGPKQLRAALAGFPAKASVPVFDAGDVVCEDGNLEAAQVALGRIVSDVLACGGRPIVFGGGHEVAWATYSGLREHLGTTNERRLMILNFDAHFDLRQSRPASSGTPFDQIACDCAARGIPFDYVCFGVSDLANTAALFERASELGVRYVLDADMQESQLAKRLDELERMIDAVDDVYLTIDLDVLPGAAAPGVSAPAALGVPLSVVEAMVRRVRASGKLRAADLAELNPAFDQDRRTALAAARLAHRLL</sequence>
<evidence type="ECO:0000313" key="11">
    <source>
        <dbReference type="Proteomes" id="UP000219522"/>
    </source>
</evidence>
<dbReference type="AlphaFoldDB" id="A0A7Z7N196"/>
<feature type="region of interest" description="Disordered" evidence="9">
    <location>
        <begin position="1"/>
        <end position="20"/>
    </location>
</feature>
<dbReference type="PANTHER" id="PTHR11358:SF35">
    <property type="entry name" value="FORMIMIDOYLGLUTAMASE"/>
    <property type="match status" value="1"/>
</dbReference>
<dbReference type="Proteomes" id="UP000219522">
    <property type="component" value="Unassembled WGS sequence"/>
</dbReference>
<dbReference type="RefSeq" id="WP_097189741.1">
    <property type="nucleotide sequence ID" value="NZ_OCSU01000001.1"/>
</dbReference>
<keyword evidence="3 5" id="KW-0369">Histidine metabolism</keyword>
<dbReference type="GO" id="GO:0008783">
    <property type="term" value="F:agmatinase activity"/>
    <property type="evidence" value="ECO:0007669"/>
    <property type="project" value="TreeGrafter"/>
</dbReference>
<reference evidence="10 11" key="1">
    <citation type="submission" date="2017-09" db="EMBL/GenBank/DDBJ databases">
        <authorList>
            <person name="Varghese N."/>
            <person name="Submissions S."/>
        </authorList>
    </citation>
    <scope>NUCLEOTIDE SEQUENCE [LARGE SCALE GENOMIC DNA]</scope>
    <source>
        <strain evidence="10 11">OK806</strain>
    </source>
</reference>
<evidence type="ECO:0000256" key="9">
    <source>
        <dbReference type="SAM" id="MobiDB-lite"/>
    </source>
</evidence>
<dbReference type="GO" id="GO:0019557">
    <property type="term" value="P:L-histidine catabolic process to glutamate and formate"/>
    <property type="evidence" value="ECO:0007669"/>
    <property type="project" value="UniProtKB-UniPathway"/>
</dbReference>
<dbReference type="InterPro" id="IPR005923">
    <property type="entry name" value="HutG"/>
</dbReference>
<comment type="cofactor">
    <cofactor evidence="5 7">
        <name>Mn(2+)</name>
        <dbReference type="ChEBI" id="CHEBI:29035"/>
    </cofactor>
    <text evidence="5 7">Binds 2 manganese ions per subunit.</text>
</comment>
<keyword evidence="1 5" id="KW-0479">Metal-binding</keyword>
<comment type="caution">
    <text evidence="10">The sequence shown here is derived from an EMBL/GenBank/DDBJ whole genome shotgun (WGS) entry which is preliminary data.</text>
</comment>
<keyword evidence="2 5" id="KW-0378">Hydrolase</keyword>
<feature type="binding site" evidence="5 7">
    <location>
        <position position="244"/>
    </location>
    <ligand>
        <name>Mn(2+)</name>
        <dbReference type="ChEBI" id="CHEBI:29035"/>
        <label>1</label>
    </ligand>
</feature>
<accession>A0A7Z7N196</accession>
<dbReference type="Gene3D" id="3.40.800.10">
    <property type="entry name" value="Ureohydrolase domain"/>
    <property type="match status" value="1"/>
</dbReference>
<dbReference type="PANTHER" id="PTHR11358">
    <property type="entry name" value="ARGINASE/AGMATINASE"/>
    <property type="match status" value="1"/>
</dbReference>
<evidence type="ECO:0000256" key="1">
    <source>
        <dbReference type="ARBA" id="ARBA00022723"/>
    </source>
</evidence>
<feature type="binding site" evidence="5">
    <location>
        <position position="153"/>
    </location>
    <ligand>
        <name>Mn(2+)</name>
        <dbReference type="ChEBI" id="CHEBI:29035"/>
        <label>2</label>
    </ligand>
</feature>
<feature type="binding site" evidence="5">
    <location>
        <position position="244"/>
    </location>
    <ligand>
        <name>Mn(2+)</name>
        <dbReference type="ChEBI" id="CHEBI:29035"/>
        <label>2</label>
    </ligand>
</feature>
<dbReference type="CDD" id="cd09988">
    <property type="entry name" value="Formimidoylglutamase"/>
    <property type="match status" value="1"/>
</dbReference>